<dbReference type="AlphaFoldDB" id="A0A077Z953"/>
<evidence type="ECO:0000256" key="8">
    <source>
        <dbReference type="ARBA" id="ARBA00022553"/>
    </source>
</evidence>
<dbReference type="InterPro" id="IPR001789">
    <property type="entry name" value="Sig_transdc_resp-reg_receiver"/>
</dbReference>
<keyword evidence="16 19" id="KW-0238">DNA-binding</keyword>
<evidence type="ECO:0000259" key="21">
    <source>
        <dbReference type="PROSITE" id="PS50109"/>
    </source>
</evidence>
<evidence type="ECO:0000256" key="11">
    <source>
        <dbReference type="ARBA" id="ARBA00022741"/>
    </source>
</evidence>
<dbReference type="SMART" id="SM00304">
    <property type="entry name" value="HAMP"/>
    <property type="match status" value="1"/>
</dbReference>
<organism evidence="25 26">
    <name type="scientific">Trichuris trichiura</name>
    <name type="common">Whipworm</name>
    <name type="synonym">Trichocephalus trichiurus</name>
    <dbReference type="NCBI Taxonomy" id="36087"/>
    <lineage>
        <taxon>Eukaryota</taxon>
        <taxon>Metazoa</taxon>
        <taxon>Ecdysozoa</taxon>
        <taxon>Nematoda</taxon>
        <taxon>Enoplea</taxon>
        <taxon>Dorylaimia</taxon>
        <taxon>Trichinellida</taxon>
        <taxon>Trichuridae</taxon>
        <taxon>Trichuris</taxon>
    </lineage>
</organism>
<dbReference type="SMART" id="SM00388">
    <property type="entry name" value="HisKA"/>
    <property type="match status" value="1"/>
</dbReference>
<evidence type="ECO:0000256" key="14">
    <source>
        <dbReference type="ARBA" id="ARBA00022989"/>
    </source>
</evidence>
<keyword evidence="12" id="KW-0418">Kinase</keyword>
<dbReference type="Gene3D" id="1.10.287.130">
    <property type="match status" value="1"/>
</dbReference>
<dbReference type="InterPro" id="IPR003594">
    <property type="entry name" value="HATPase_dom"/>
</dbReference>
<keyword evidence="8 18" id="KW-0597">Phosphoprotein</keyword>
<keyword evidence="10 20" id="KW-0812">Transmembrane</keyword>
<dbReference type="Pfam" id="PF00512">
    <property type="entry name" value="HisKA"/>
    <property type="match status" value="1"/>
</dbReference>
<dbReference type="PROSITE" id="PS50109">
    <property type="entry name" value="HIS_KIN"/>
    <property type="match status" value="1"/>
</dbReference>
<feature type="transmembrane region" description="Helical" evidence="20">
    <location>
        <begin position="55"/>
        <end position="76"/>
    </location>
</feature>
<dbReference type="InterPro" id="IPR003661">
    <property type="entry name" value="HisK_dim/P_dom"/>
</dbReference>
<dbReference type="SMART" id="SM00448">
    <property type="entry name" value="REC"/>
    <property type="match status" value="1"/>
</dbReference>
<dbReference type="Pfam" id="PF00884">
    <property type="entry name" value="Sulfatase"/>
    <property type="match status" value="1"/>
</dbReference>
<dbReference type="SMART" id="SM00862">
    <property type="entry name" value="Trans_reg_C"/>
    <property type="match status" value="1"/>
</dbReference>
<keyword evidence="14 20" id="KW-1133">Transmembrane helix</keyword>
<dbReference type="SUPFAM" id="SSF52172">
    <property type="entry name" value="CheY-like"/>
    <property type="match status" value="1"/>
</dbReference>
<dbReference type="Gene3D" id="3.30.565.10">
    <property type="entry name" value="Histidine kinase-like ATPase, C-terminal domain"/>
    <property type="match status" value="1"/>
</dbReference>
<comment type="subcellular location">
    <subcellularLocation>
        <location evidence="3">Cell inner membrane</location>
        <topology evidence="3">Multi-pass membrane protein</topology>
    </subcellularLocation>
</comment>
<dbReference type="NCBIfam" id="NF008619">
    <property type="entry name" value="PRK11598.1"/>
    <property type="match status" value="1"/>
</dbReference>
<dbReference type="InterPro" id="IPR036097">
    <property type="entry name" value="HisK_dim/P_sf"/>
</dbReference>
<dbReference type="NCBIfam" id="NF028537">
    <property type="entry name" value="P_eth_NH2_trans"/>
    <property type="match status" value="1"/>
</dbReference>
<evidence type="ECO:0000256" key="2">
    <source>
        <dbReference type="ARBA" id="ARBA00001913"/>
    </source>
</evidence>
<feature type="domain" description="OmpR/PhoB-type" evidence="24">
    <location>
        <begin position="664"/>
        <end position="760"/>
    </location>
</feature>
<feature type="modified residue" description="4-aspartylphosphate" evidence="18">
    <location>
        <position position="591"/>
    </location>
</feature>
<dbReference type="GO" id="GO:0000155">
    <property type="term" value="F:phosphorelay sensor kinase activity"/>
    <property type="evidence" value="ECO:0007669"/>
    <property type="project" value="InterPro"/>
</dbReference>
<dbReference type="GO" id="GO:0005886">
    <property type="term" value="C:plasma membrane"/>
    <property type="evidence" value="ECO:0007669"/>
    <property type="project" value="UniProtKB-SubCell"/>
</dbReference>
<evidence type="ECO:0000256" key="10">
    <source>
        <dbReference type="ARBA" id="ARBA00022692"/>
    </source>
</evidence>
<reference evidence="25" key="2">
    <citation type="submission" date="2014-03" db="EMBL/GenBank/DDBJ databases">
        <title>The whipworm genome and dual-species transcriptomics of an intimate host-pathogen interaction.</title>
        <authorList>
            <person name="Foth B.J."/>
            <person name="Tsai I.J."/>
            <person name="Reid A.J."/>
            <person name="Bancroft A.J."/>
            <person name="Nichol S."/>
            <person name="Tracey A."/>
            <person name="Holroyd N."/>
            <person name="Cotton J.A."/>
            <person name="Stanley E.J."/>
            <person name="Zarowiecki M."/>
            <person name="Liu J.Z."/>
            <person name="Huckvale T."/>
            <person name="Cooper P.J."/>
            <person name="Grencis R.K."/>
            <person name="Berriman M."/>
        </authorList>
    </citation>
    <scope>NUCLEOTIDE SEQUENCE [LARGE SCALE GENOMIC DNA]</scope>
</reference>
<evidence type="ECO:0000256" key="19">
    <source>
        <dbReference type="PROSITE-ProRule" id="PRU01091"/>
    </source>
</evidence>
<dbReference type="InterPro" id="IPR000917">
    <property type="entry name" value="Sulfatase_N"/>
</dbReference>
<evidence type="ECO:0000256" key="18">
    <source>
        <dbReference type="PROSITE-ProRule" id="PRU00169"/>
    </source>
</evidence>
<dbReference type="InterPro" id="IPR003660">
    <property type="entry name" value="HAMP_dom"/>
</dbReference>
<keyword evidence="13" id="KW-0067">ATP-binding</keyword>
<dbReference type="PANTHER" id="PTHR30443:SF0">
    <property type="entry name" value="PHOSPHOETHANOLAMINE TRANSFERASE EPTA"/>
    <property type="match status" value="1"/>
</dbReference>
<dbReference type="OrthoDB" id="10071795at2759"/>
<dbReference type="SUPFAM" id="SSF47384">
    <property type="entry name" value="Homodimeric domain of signal transducing histidine kinase"/>
    <property type="match status" value="1"/>
</dbReference>
<dbReference type="Pfam" id="PF00486">
    <property type="entry name" value="Trans_reg_C"/>
    <property type="match status" value="1"/>
</dbReference>
<protein>
    <recommendedName>
        <fullName evidence="5">histidine kinase</fullName>
        <ecNumber evidence="5">2.7.13.3</ecNumber>
    </recommendedName>
</protein>
<dbReference type="PRINTS" id="PR00344">
    <property type="entry name" value="BCTRLSENSOR"/>
</dbReference>
<dbReference type="Gene3D" id="3.40.720.10">
    <property type="entry name" value="Alkaline Phosphatase, subunit A"/>
    <property type="match status" value="1"/>
</dbReference>
<dbReference type="PROSITE" id="PS50885">
    <property type="entry name" value="HAMP"/>
    <property type="match status" value="1"/>
</dbReference>
<sequence>MRTLFDGNTVMLKRLLKRPSLNLLAWLLLAAFYISICLNIAFFKQVLQALPLDSLHNVLVFLSMPVVAFSVINIVLTLSSFLWLNRPLACLFILVGAAAQYFIMTYGIVIDRSMIANIIDTTPAESYALMTPQMLLTLGFSGVLAALIACWIKIKPATSRLRSVLFRGANILVSVLLILLVAALFYKDYASLFRNNKELVKSLSPSNSIVASWSWYSHQRLANLPLVRIGEDAHRNPLMQNEKRKNLTILIVGETSRAENFSLNGYPRETNPRLAKDNVVYFPNTASCGTATAVSVPCMFSDMPREHYKEELAQHQEGVLDIIQRAGINVLWNDNDGGCKGACDRVPHQNVTALNLPDQCINGECYDEVLFHGLEEYINNLQGDGVIVLHTIGSHGPTYYNRYPPQFRKFTPTCDTNEIQTCTKEQLVNTYDNTLVYVDYIVDKAINLLKEHQDKFTTSLVYLSDHGESLGENGIYLHGLPYAIAPDSQKQVPMLLWLSEDYQKRYQVDQNCLQKQAQTQHYSQDNLFSTLLGLTGVETKYYQAADDILQTCRRGLILAAQTEGYACDGVTTARMAEQSLEAGHYSLVVLDLGLPDEDGLHFLARIRQKKYTLPVLILTARDTLTDKIAGLDVGADDYLVKPFALEELHARIRALLRRHNNQGESELIVGNLTLNMGRRQVWMGGEELILTPKEYALLSRLMLKAGSPVHREILYNDIYNWDNEPSTNTLEVHIHNLRDKLISVFWLWHESTEQIQLFEQALRDNRNNDRHIMREIREAVASLIVPGVFMVSLTLFICYQAVRRITRPLAELQKELEARTADNLTPIAIHSATLEIEAVVSALNDLVSRLTSTLDNERLFTADVAHELRTPLAGVRLHLELLAKTHHIDVAPLVARLDQMMESVSQLLQLARAGQSFSSGNYQHVKLLEDVILPSYDELSTMLDQRQQTLLLPESAADITVQGDATLLRMLLRNLVENAHRYSPQGSNIMIKLQEDDGAVMAVEDEGPGIDESKCGELSKAFVRMDSRYGGIGLGLSIVSRITQLHHGQFFLQNRQETSGTRAWVRLKKDQYVANQI</sequence>
<evidence type="ECO:0000256" key="4">
    <source>
        <dbReference type="ARBA" id="ARBA00008779"/>
    </source>
</evidence>
<comment type="cofactor">
    <cofactor evidence="2">
        <name>Ca(2+)</name>
        <dbReference type="ChEBI" id="CHEBI:29108"/>
    </cofactor>
</comment>
<proteinExistence type="inferred from homology"/>
<dbReference type="Gene3D" id="6.10.340.10">
    <property type="match status" value="1"/>
</dbReference>
<feature type="domain" description="Response regulatory" evidence="22">
    <location>
        <begin position="542"/>
        <end position="656"/>
    </location>
</feature>
<name>A0A077Z953_TRITR</name>
<dbReference type="InterPro" id="IPR040423">
    <property type="entry name" value="PEA_transferase"/>
</dbReference>
<feature type="transmembrane region" description="Helical" evidence="20">
    <location>
        <begin position="130"/>
        <end position="152"/>
    </location>
</feature>
<dbReference type="STRING" id="36087.A0A077Z953"/>
<dbReference type="CDD" id="cd16017">
    <property type="entry name" value="LptA"/>
    <property type="match status" value="1"/>
</dbReference>
<dbReference type="Pfam" id="PF08019">
    <property type="entry name" value="EptA_B_N"/>
    <property type="match status" value="1"/>
</dbReference>
<dbReference type="InterPro" id="IPR005467">
    <property type="entry name" value="His_kinase_dom"/>
</dbReference>
<dbReference type="InterPro" id="IPR004358">
    <property type="entry name" value="Sig_transdc_His_kin-like_C"/>
</dbReference>
<dbReference type="CDD" id="cd00082">
    <property type="entry name" value="HisKA"/>
    <property type="match status" value="1"/>
</dbReference>
<keyword evidence="15" id="KW-0902">Two-component regulatory system</keyword>
<evidence type="ECO:0000259" key="24">
    <source>
        <dbReference type="PROSITE" id="PS51755"/>
    </source>
</evidence>
<dbReference type="SUPFAM" id="SSF55874">
    <property type="entry name" value="ATPase domain of HSP90 chaperone/DNA topoisomerase II/histidine kinase"/>
    <property type="match status" value="1"/>
</dbReference>
<dbReference type="SUPFAM" id="SSF46894">
    <property type="entry name" value="C-terminal effector domain of the bipartite response regulators"/>
    <property type="match status" value="1"/>
</dbReference>
<evidence type="ECO:0000256" key="5">
    <source>
        <dbReference type="ARBA" id="ARBA00012438"/>
    </source>
</evidence>
<keyword evidence="6" id="KW-1003">Cell membrane</keyword>
<dbReference type="PANTHER" id="PTHR30443">
    <property type="entry name" value="INNER MEMBRANE PROTEIN"/>
    <property type="match status" value="1"/>
</dbReference>
<dbReference type="EMBL" id="HG806103">
    <property type="protein sequence ID" value="CDW56997.1"/>
    <property type="molecule type" value="Genomic_DNA"/>
</dbReference>
<dbReference type="InterPro" id="IPR001867">
    <property type="entry name" value="OmpR/PhoB-type_DNA-bd"/>
</dbReference>
<evidence type="ECO:0000256" key="15">
    <source>
        <dbReference type="ARBA" id="ARBA00023012"/>
    </source>
</evidence>
<dbReference type="CDD" id="cd16940">
    <property type="entry name" value="HATPase_BasS-like"/>
    <property type="match status" value="1"/>
</dbReference>
<keyword evidence="7" id="KW-0997">Cell inner membrane</keyword>
<dbReference type="SMART" id="SM00387">
    <property type="entry name" value="HATPase_c"/>
    <property type="match status" value="1"/>
</dbReference>
<dbReference type="InterPro" id="IPR011006">
    <property type="entry name" value="CheY-like_superfamily"/>
</dbReference>
<feature type="transmembrane region" description="Helical" evidence="20">
    <location>
        <begin position="88"/>
        <end position="110"/>
    </location>
</feature>
<evidence type="ECO:0000313" key="26">
    <source>
        <dbReference type="Proteomes" id="UP000030665"/>
    </source>
</evidence>
<evidence type="ECO:0000256" key="16">
    <source>
        <dbReference type="ARBA" id="ARBA00023125"/>
    </source>
</evidence>
<evidence type="ECO:0000256" key="12">
    <source>
        <dbReference type="ARBA" id="ARBA00022777"/>
    </source>
</evidence>
<dbReference type="EC" id="2.7.13.3" evidence="5"/>
<evidence type="ECO:0000256" key="17">
    <source>
        <dbReference type="ARBA" id="ARBA00023136"/>
    </source>
</evidence>
<comment type="similarity">
    <text evidence="4">Belongs to the sulfatase family.</text>
</comment>
<evidence type="ECO:0000256" key="9">
    <source>
        <dbReference type="ARBA" id="ARBA00022679"/>
    </source>
</evidence>
<dbReference type="GO" id="GO:0006355">
    <property type="term" value="P:regulation of DNA-templated transcription"/>
    <property type="evidence" value="ECO:0007669"/>
    <property type="project" value="InterPro"/>
</dbReference>
<keyword evidence="9" id="KW-0808">Transferase</keyword>
<reference evidence="25" key="1">
    <citation type="submission" date="2014-01" db="EMBL/GenBank/DDBJ databases">
        <authorList>
            <person name="Aslett M."/>
        </authorList>
    </citation>
    <scope>NUCLEOTIDE SEQUENCE</scope>
</reference>
<evidence type="ECO:0000256" key="13">
    <source>
        <dbReference type="ARBA" id="ARBA00022840"/>
    </source>
</evidence>
<evidence type="ECO:0000256" key="1">
    <source>
        <dbReference type="ARBA" id="ARBA00000085"/>
    </source>
</evidence>
<evidence type="ECO:0000259" key="22">
    <source>
        <dbReference type="PROSITE" id="PS50110"/>
    </source>
</evidence>
<dbReference type="InterPro" id="IPR016032">
    <property type="entry name" value="Sig_transdc_resp-reg_C-effctor"/>
</dbReference>
<dbReference type="SUPFAM" id="SSF53649">
    <property type="entry name" value="Alkaline phosphatase-like"/>
    <property type="match status" value="1"/>
</dbReference>
<evidence type="ECO:0000256" key="6">
    <source>
        <dbReference type="ARBA" id="ARBA00022475"/>
    </source>
</evidence>
<dbReference type="NCBIfam" id="NF008025">
    <property type="entry name" value="PRK10755.1"/>
    <property type="match status" value="1"/>
</dbReference>
<evidence type="ECO:0000313" key="25">
    <source>
        <dbReference type="EMBL" id="CDW56997.1"/>
    </source>
</evidence>
<dbReference type="CDD" id="cd17624">
    <property type="entry name" value="REC_OmpR_PmrA-like"/>
    <property type="match status" value="1"/>
</dbReference>
<evidence type="ECO:0000256" key="3">
    <source>
        <dbReference type="ARBA" id="ARBA00004429"/>
    </source>
</evidence>
<dbReference type="FunFam" id="1.10.287.130:FF:000026">
    <property type="entry name" value="Two-component system sensor histidine kinase PmrB"/>
    <property type="match status" value="1"/>
</dbReference>
<dbReference type="GO" id="GO:0005524">
    <property type="term" value="F:ATP binding"/>
    <property type="evidence" value="ECO:0007669"/>
    <property type="project" value="UniProtKB-KW"/>
</dbReference>
<evidence type="ECO:0000256" key="20">
    <source>
        <dbReference type="SAM" id="Phobius"/>
    </source>
</evidence>
<evidence type="ECO:0000259" key="23">
    <source>
        <dbReference type="PROSITE" id="PS50885"/>
    </source>
</evidence>
<dbReference type="Gene3D" id="1.10.10.10">
    <property type="entry name" value="Winged helix-like DNA-binding domain superfamily/Winged helix DNA-binding domain"/>
    <property type="match status" value="1"/>
</dbReference>
<keyword evidence="17 20" id="KW-0472">Membrane</keyword>
<dbReference type="Pfam" id="PF00072">
    <property type="entry name" value="Response_reg"/>
    <property type="match status" value="1"/>
</dbReference>
<dbReference type="GO" id="GO:0016776">
    <property type="term" value="F:phosphotransferase activity, phosphate group as acceptor"/>
    <property type="evidence" value="ECO:0007669"/>
    <property type="project" value="TreeGrafter"/>
</dbReference>
<keyword evidence="11" id="KW-0547">Nucleotide-binding</keyword>
<feature type="DNA-binding region" description="OmpR/PhoB-type" evidence="19">
    <location>
        <begin position="664"/>
        <end position="760"/>
    </location>
</feature>
<dbReference type="InterPro" id="IPR017850">
    <property type="entry name" value="Alkaline_phosphatase_core_sf"/>
</dbReference>
<dbReference type="GO" id="GO:0003677">
    <property type="term" value="F:DNA binding"/>
    <property type="evidence" value="ECO:0007669"/>
    <property type="project" value="UniProtKB-UniRule"/>
</dbReference>
<dbReference type="CDD" id="cd00383">
    <property type="entry name" value="trans_reg_C"/>
    <property type="match status" value="1"/>
</dbReference>
<feature type="transmembrane region" description="Helical" evidence="20">
    <location>
        <begin position="164"/>
        <end position="186"/>
    </location>
</feature>
<comment type="catalytic activity">
    <reaction evidence="1">
        <text>ATP + protein L-histidine = ADP + protein N-phospho-L-histidine.</text>
        <dbReference type="EC" id="2.7.13.3"/>
    </reaction>
</comment>
<dbReference type="FunFam" id="3.40.720.10:FF:000022">
    <property type="entry name" value="Phosphoethanolamine transferase eptA"/>
    <property type="match status" value="1"/>
</dbReference>
<keyword evidence="26" id="KW-1185">Reference proteome</keyword>
<feature type="domain" description="HAMP" evidence="23">
    <location>
        <begin position="803"/>
        <end position="855"/>
    </location>
</feature>
<gene>
    <name evidence="25" type="ORF">TTRE_0000528001</name>
</gene>
<dbReference type="Pfam" id="PF02518">
    <property type="entry name" value="HATPase_c"/>
    <property type="match status" value="1"/>
</dbReference>
<dbReference type="PROSITE" id="PS50110">
    <property type="entry name" value="RESPONSE_REGULATORY"/>
    <property type="match status" value="1"/>
</dbReference>
<evidence type="ECO:0000256" key="7">
    <source>
        <dbReference type="ARBA" id="ARBA00022519"/>
    </source>
</evidence>
<feature type="domain" description="Histidine kinase" evidence="21">
    <location>
        <begin position="863"/>
        <end position="1071"/>
    </location>
</feature>
<dbReference type="InterPro" id="IPR036890">
    <property type="entry name" value="HATPase_C_sf"/>
</dbReference>
<dbReference type="Proteomes" id="UP000030665">
    <property type="component" value="Unassembled WGS sequence"/>
</dbReference>
<dbReference type="InterPro" id="IPR058130">
    <property type="entry name" value="PEA_transf_C"/>
</dbReference>
<dbReference type="InterPro" id="IPR012549">
    <property type="entry name" value="EptA-like_N"/>
</dbReference>
<dbReference type="PROSITE" id="PS51755">
    <property type="entry name" value="OMPR_PHOB"/>
    <property type="match status" value="1"/>
</dbReference>
<feature type="transmembrane region" description="Helical" evidence="20">
    <location>
        <begin position="21"/>
        <end position="43"/>
    </location>
</feature>
<dbReference type="InterPro" id="IPR036388">
    <property type="entry name" value="WH-like_DNA-bd_sf"/>
</dbReference>
<dbReference type="Gene3D" id="6.10.250.690">
    <property type="match status" value="1"/>
</dbReference>
<accession>A0A077Z953</accession>